<reference evidence="2 3" key="1">
    <citation type="submission" date="2017-12" db="EMBL/GenBank/DDBJ databases">
        <title>Sequencing, de novo assembly and annotation of complete genome of a new Thraustochytrid species, strain FCC1311.</title>
        <authorList>
            <person name="Sedici K."/>
            <person name="Godart F."/>
            <person name="Aiese Cigliano R."/>
            <person name="Sanseverino W."/>
            <person name="Barakat M."/>
            <person name="Ortet P."/>
            <person name="Marechal E."/>
            <person name="Cagnac O."/>
            <person name="Amato A."/>
        </authorList>
    </citation>
    <scope>NUCLEOTIDE SEQUENCE [LARGE SCALE GENOMIC DNA]</scope>
</reference>
<feature type="compositionally biased region" description="Low complexity" evidence="1">
    <location>
        <begin position="1"/>
        <end position="10"/>
    </location>
</feature>
<feature type="compositionally biased region" description="Basic and acidic residues" evidence="1">
    <location>
        <begin position="57"/>
        <end position="66"/>
    </location>
</feature>
<proteinExistence type="predicted"/>
<feature type="compositionally biased region" description="Polar residues" evidence="1">
    <location>
        <begin position="227"/>
        <end position="238"/>
    </location>
</feature>
<dbReference type="AlphaFoldDB" id="A0A2R5GHI7"/>
<dbReference type="Proteomes" id="UP000241890">
    <property type="component" value="Unassembled WGS sequence"/>
</dbReference>
<dbReference type="EMBL" id="BEYU01000074">
    <property type="protein sequence ID" value="GBG30350.1"/>
    <property type="molecule type" value="Genomic_DNA"/>
</dbReference>
<feature type="compositionally biased region" description="Acidic residues" evidence="1">
    <location>
        <begin position="207"/>
        <end position="217"/>
    </location>
</feature>
<keyword evidence="3" id="KW-1185">Reference proteome</keyword>
<feature type="compositionally biased region" description="Gly residues" evidence="1">
    <location>
        <begin position="11"/>
        <end position="20"/>
    </location>
</feature>
<evidence type="ECO:0000313" key="3">
    <source>
        <dbReference type="Proteomes" id="UP000241890"/>
    </source>
</evidence>
<evidence type="ECO:0000256" key="1">
    <source>
        <dbReference type="SAM" id="MobiDB-lite"/>
    </source>
</evidence>
<feature type="region of interest" description="Disordered" evidence="1">
    <location>
        <begin position="137"/>
        <end position="301"/>
    </location>
</feature>
<organism evidence="2 3">
    <name type="scientific">Hondaea fermentalgiana</name>
    <dbReference type="NCBI Taxonomy" id="2315210"/>
    <lineage>
        <taxon>Eukaryota</taxon>
        <taxon>Sar</taxon>
        <taxon>Stramenopiles</taxon>
        <taxon>Bigyra</taxon>
        <taxon>Labyrinthulomycetes</taxon>
        <taxon>Thraustochytrida</taxon>
        <taxon>Thraustochytriidae</taxon>
        <taxon>Hondaea</taxon>
    </lineage>
</organism>
<dbReference type="InParanoid" id="A0A2R5GHI7"/>
<feature type="compositionally biased region" description="Basic and acidic residues" evidence="1">
    <location>
        <begin position="181"/>
        <end position="197"/>
    </location>
</feature>
<sequence length="322" mass="36465">MLRRLASLGQLRGGRGGNGGEESSEEDAPDRTSVREASWKTPPVVTSFEDVFGPARTRPDSSEIERALPASQRGQFYDDEAMSHESDEVADRLLARFKMKGARPWSSAPDVLAALDEEAEETDFHYHSDYEDDIVRKAFSPSRHSGRLMRSGSDQSAPSRILSGKFAMAPRLLSRRRDRRKEHFSIESENPLHRGSEESSSDAETSQADDEDDDEEQQQQQQQQQQGTRTGRASSRFTWLTRLSGRSRKSSSFTRSAREEAEREESEDESAYASRKSNASESRPELPKRRQHRPSAVGALDQALRDRARAFRVRIRISRNFS</sequence>
<comment type="caution">
    <text evidence="2">The sequence shown here is derived from an EMBL/GenBank/DDBJ whole genome shotgun (WGS) entry which is preliminary data.</text>
</comment>
<gene>
    <name evidence="2" type="ORF">FCC1311_065692</name>
</gene>
<feature type="region of interest" description="Disordered" evidence="1">
    <location>
        <begin position="1"/>
        <end position="83"/>
    </location>
</feature>
<accession>A0A2R5GHI7</accession>
<protein>
    <submittedName>
        <fullName evidence="2">Uncharacterized protein</fullName>
    </submittedName>
</protein>
<name>A0A2R5GHI7_9STRA</name>
<evidence type="ECO:0000313" key="2">
    <source>
        <dbReference type="EMBL" id="GBG30350.1"/>
    </source>
</evidence>
<feature type="compositionally biased region" description="Basic and acidic residues" evidence="1">
    <location>
        <begin position="29"/>
        <end position="38"/>
    </location>
</feature>